<feature type="region of interest" description="Disordered" evidence="1">
    <location>
        <begin position="116"/>
        <end position="142"/>
    </location>
</feature>
<gene>
    <name evidence="2" type="ORF">F0A16_11145</name>
</gene>
<keyword evidence="3" id="KW-1185">Reference proteome</keyword>
<protein>
    <submittedName>
        <fullName evidence="2">Uncharacterized protein</fullName>
    </submittedName>
</protein>
<proteinExistence type="predicted"/>
<organism evidence="2 3">
    <name type="scientific">Salinicola corii</name>
    <dbReference type="NCBI Taxonomy" id="2606937"/>
    <lineage>
        <taxon>Bacteria</taxon>
        <taxon>Pseudomonadati</taxon>
        <taxon>Pseudomonadota</taxon>
        <taxon>Gammaproteobacteria</taxon>
        <taxon>Oceanospirillales</taxon>
        <taxon>Halomonadaceae</taxon>
        <taxon>Salinicola</taxon>
    </lineage>
</organism>
<reference evidence="2 3" key="1">
    <citation type="submission" date="2019-08" db="EMBL/GenBank/DDBJ databases">
        <title>Bioinformatics analysis of the strain L3 and L5.</title>
        <authorList>
            <person name="Li X."/>
        </authorList>
    </citation>
    <scope>NUCLEOTIDE SEQUENCE [LARGE SCALE GENOMIC DNA]</scope>
    <source>
        <strain evidence="2 3">L3</strain>
    </source>
</reference>
<comment type="caution">
    <text evidence="2">The sequence shown here is derived from an EMBL/GenBank/DDBJ whole genome shotgun (WGS) entry which is preliminary data.</text>
</comment>
<dbReference type="EMBL" id="VTPX01000005">
    <property type="protein sequence ID" value="KAA0018266.1"/>
    <property type="molecule type" value="Genomic_DNA"/>
</dbReference>
<evidence type="ECO:0000313" key="3">
    <source>
        <dbReference type="Proteomes" id="UP000466024"/>
    </source>
</evidence>
<feature type="compositionally biased region" description="Basic and acidic residues" evidence="1">
    <location>
        <begin position="116"/>
        <end position="129"/>
    </location>
</feature>
<evidence type="ECO:0000256" key="1">
    <source>
        <dbReference type="SAM" id="MobiDB-lite"/>
    </source>
</evidence>
<sequence length="142" mass="15941">MKITGRQVDSDRYRISGTVPEPVRPIERSSGQDDEFIRAVDLARTRDADQPPLAARLDALERPEARDGRSYDNARSIELLQHVIDDVLPTLEAEEDIVAMARDVVGEELEWRQAWDGRMNEAMTPRDGDAPGGDDARDEEPS</sequence>
<dbReference type="Proteomes" id="UP000466024">
    <property type="component" value="Unassembled WGS sequence"/>
</dbReference>
<name>A0A640WE56_9GAMM</name>
<dbReference type="RefSeq" id="WP_149435469.1">
    <property type="nucleotide sequence ID" value="NZ_VTPX01000005.1"/>
</dbReference>
<dbReference type="AlphaFoldDB" id="A0A640WE56"/>
<evidence type="ECO:0000313" key="2">
    <source>
        <dbReference type="EMBL" id="KAA0018266.1"/>
    </source>
</evidence>
<accession>A0A640WE56</accession>
<feature type="region of interest" description="Disordered" evidence="1">
    <location>
        <begin position="1"/>
        <end position="31"/>
    </location>
</feature>